<sequence>MGCRIEFLAYIFGIMAYSRHELHKLEFKDVNVFRLTPLVTIKDSKTKTTRKFTVTGKYYEICKT</sequence>
<comment type="caution">
    <text evidence="1">The sequence shown here is derived from an EMBL/GenBank/DDBJ whole genome shotgun (WGS) entry which is preliminary data.</text>
</comment>
<dbReference type="EMBL" id="JANEYF010004857">
    <property type="protein sequence ID" value="KAJ8929796.1"/>
    <property type="molecule type" value="Genomic_DNA"/>
</dbReference>
<accession>A0AAV8WUD4</accession>
<evidence type="ECO:0000313" key="2">
    <source>
        <dbReference type="Proteomes" id="UP001162156"/>
    </source>
</evidence>
<dbReference type="AlphaFoldDB" id="A0AAV8WUD4"/>
<proteinExistence type="predicted"/>
<name>A0AAV8WUD4_9CUCU</name>
<dbReference type="Proteomes" id="UP001162156">
    <property type="component" value="Unassembled WGS sequence"/>
</dbReference>
<evidence type="ECO:0000313" key="1">
    <source>
        <dbReference type="EMBL" id="KAJ8929796.1"/>
    </source>
</evidence>
<protein>
    <recommendedName>
        <fullName evidence="3">Tyr recombinase domain-containing protein</fullName>
    </recommendedName>
</protein>
<reference evidence="1" key="1">
    <citation type="journal article" date="2023" name="Insect Mol. Biol.">
        <title>Genome sequencing provides insights into the evolution of gene families encoding plant cell wall-degrading enzymes in longhorned beetles.</title>
        <authorList>
            <person name="Shin N.R."/>
            <person name="Okamura Y."/>
            <person name="Kirsch R."/>
            <person name="Pauchet Y."/>
        </authorList>
    </citation>
    <scope>NUCLEOTIDE SEQUENCE</scope>
    <source>
        <strain evidence="1">RBIC_L_NR</strain>
    </source>
</reference>
<keyword evidence="2" id="KW-1185">Reference proteome</keyword>
<organism evidence="1 2">
    <name type="scientific">Rhamnusium bicolor</name>
    <dbReference type="NCBI Taxonomy" id="1586634"/>
    <lineage>
        <taxon>Eukaryota</taxon>
        <taxon>Metazoa</taxon>
        <taxon>Ecdysozoa</taxon>
        <taxon>Arthropoda</taxon>
        <taxon>Hexapoda</taxon>
        <taxon>Insecta</taxon>
        <taxon>Pterygota</taxon>
        <taxon>Neoptera</taxon>
        <taxon>Endopterygota</taxon>
        <taxon>Coleoptera</taxon>
        <taxon>Polyphaga</taxon>
        <taxon>Cucujiformia</taxon>
        <taxon>Chrysomeloidea</taxon>
        <taxon>Cerambycidae</taxon>
        <taxon>Lepturinae</taxon>
        <taxon>Rhagiini</taxon>
        <taxon>Rhamnusium</taxon>
    </lineage>
</organism>
<gene>
    <name evidence="1" type="ORF">NQ314_017393</name>
</gene>
<evidence type="ECO:0008006" key="3">
    <source>
        <dbReference type="Google" id="ProtNLM"/>
    </source>
</evidence>